<dbReference type="GO" id="GO:0008199">
    <property type="term" value="F:ferric iron binding"/>
    <property type="evidence" value="ECO:0007669"/>
    <property type="project" value="InterPro"/>
</dbReference>
<evidence type="ECO:0000256" key="3">
    <source>
        <dbReference type="ARBA" id="ARBA00013107"/>
    </source>
</evidence>
<protein>
    <recommendedName>
        <fullName evidence="3">ferroxidase</fullName>
        <ecNumber evidence="3">1.16.3.1</ecNumber>
    </recommendedName>
</protein>
<dbReference type="PROSITE" id="PS01344">
    <property type="entry name" value="FRATAXIN_1"/>
    <property type="match status" value="1"/>
</dbReference>
<evidence type="ECO:0000256" key="1">
    <source>
        <dbReference type="ARBA" id="ARBA00004173"/>
    </source>
</evidence>
<dbReference type="GO" id="GO:0051537">
    <property type="term" value="F:2 iron, 2 sulfur cluster binding"/>
    <property type="evidence" value="ECO:0007669"/>
    <property type="project" value="TreeGrafter"/>
</dbReference>
<reference evidence="13" key="2">
    <citation type="submission" date="2023-06" db="EMBL/GenBank/DDBJ databases">
        <authorList>
            <person name="Ma L."/>
            <person name="Liu K.-W."/>
            <person name="Li Z."/>
            <person name="Hsiao Y.-Y."/>
            <person name="Qi Y."/>
            <person name="Fu T."/>
            <person name="Tang G."/>
            <person name="Zhang D."/>
            <person name="Sun W.-H."/>
            <person name="Liu D.-K."/>
            <person name="Li Y."/>
            <person name="Chen G.-Z."/>
            <person name="Liu X.-D."/>
            <person name="Liao X.-Y."/>
            <person name="Jiang Y.-T."/>
            <person name="Yu X."/>
            <person name="Hao Y."/>
            <person name="Huang J."/>
            <person name="Zhao X.-W."/>
            <person name="Ke S."/>
            <person name="Chen Y.-Y."/>
            <person name="Wu W.-L."/>
            <person name="Hsu J.-L."/>
            <person name="Lin Y.-F."/>
            <person name="Huang M.-D."/>
            <person name="Li C.-Y."/>
            <person name="Huang L."/>
            <person name="Wang Z.-W."/>
            <person name="Zhao X."/>
            <person name="Zhong W.-Y."/>
            <person name="Peng D.-H."/>
            <person name="Ahmad S."/>
            <person name="Lan S."/>
            <person name="Zhang J.-S."/>
            <person name="Tsai W.-C."/>
            <person name="Van De Peer Y."/>
            <person name="Liu Z.-J."/>
        </authorList>
    </citation>
    <scope>NUCLEOTIDE SEQUENCE</scope>
    <source>
        <strain evidence="13">CP</strain>
        <tissue evidence="13">Leaves</tissue>
    </source>
</reference>
<dbReference type="InterPro" id="IPR020895">
    <property type="entry name" value="Frataxin_CS"/>
</dbReference>
<keyword evidence="8" id="KW-0560">Oxidoreductase</keyword>
<gene>
    <name evidence="13" type="ORF">QJS10_CPB21g00773</name>
</gene>
<dbReference type="InterPro" id="IPR036524">
    <property type="entry name" value="Frataxin/CyaY_sf"/>
</dbReference>
<dbReference type="GO" id="GO:0006826">
    <property type="term" value="P:iron ion transport"/>
    <property type="evidence" value="ECO:0007669"/>
    <property type="project" value="UniProtKB-KW"/>
</dbReference>
<proteinExistence type="inferred from homology"/>
<comment type="catalytic activity">
    <reaction evidence="12">
        <text>4 Fe(2+) + O2 + 4 H(+) = 4 Fe(3+) + 2 H2O</text>
        <dbReference type="Rhea" id="RHEA:11148"/>
        <dbReference type="ChEBI" id="CHEBI:15377"/>
        <dbReference type="ChEBI" id="CHEBI:15378"/>
        <dbReference type="ChEBI" id="CHEBI:15379"/>
        <dbReference type="ChEBI" id="CHEBI:29033"/>
        <dbReference type="ChEBI" id="CHEBI:29034"/>
        <dbReference type="EC" id="1.16.3.1"/>
    </reaction>
</comment>
<dbReference type="InterPro" id="IPR017789">
    <property type="entry name" value="Frataxin"/>
</dbReference>
<dbReference type="Proteomes" id="UP001180020">
    <property type="component" value="Unassembled WGS sequence"/>
</dbReference>
<name>A0AAV9C781_ACOCL</name>
<keyword evidence="6" id="KW-0410">Iron transport</keyword>
<dbReference type="GO" id="GO:0016226">
    <property type="term" value="P:iron-sulfur cluster assembly"/>
    <property type="evidence" value="ECO:0007669"/>
    <property type="project" value="InterPro"/>
</dbReference>
<evidence type="ECO:0000256" key="8">
    <source>
        <dbReference type="ARBA" id="ARBA00023002"/>
    </source>
</evidence>
<dbReference type="GO" id="GO:0034986">
    <property type="term" value="F:iron chaperone activity"/>
    <property type="evidence" value="ECO:0007669"/>
    <property type="project" value="TreeGrafter"/>
</dbReference>
<dbReference type="GO" id="GO:0005739">
    <property type="term" value="C:mitochondrion"/>
    <property type="evidence" value="ECO:0007669"/>
    <property type="project" value="UniProtKB-SubCell"/>
</dbReference>
<dbReference type="SUPFAM" id="SSF55387">
    <property type="entry name" value="Frataxin/Nqo15-like"/>
    <property type="match status" value="1"/>
</dbReference>
<dbReference type="CDD" id="cd00503">
    <property type="entry name" value="Frataxin"/>
    <property type="match status" value="1"/>
</dbReference>
<dbReference type="AlphaFoldDB" id="A0AAV9C781"/>
<evidence type="ECO:0000256" key="5">
    <source>
        <dbReference type="ARBA" id="ARBA00022448"/>
    </source>
</evidence>
<evidence type="ECO:0000256" key="4">
    <source>
        <dbReference type="ARBA" id="ARBA00022434"/>
    </source>
</evidence>
<sequence length="205" mass="23257">MASSFTSKRLLLRSLYRATIHYQPPYLLHSSTRPLALIGSQSRSYRTISTTAALVNSEVLKALRHPSIVRSFCTRNLSIDEDHGPAPIDYGSMVQEDEFHKLADETIQNLLEKFEEYGDDIQLDGFDIDYGNQVLTLKLGDLGTYVINKQAPNRQIWLSSPVSGPSRFDWDQTSKAWIYRRSKANLLHLLEEEVAKLCGEPINLS</sequence>
<evidence type="ECO:0000313" key="13">
    <source>
        <dbReference type="EMBL" id="KAK1284627.1"/>
    </source>
</evidence>
<accession>A0AAV9C781</accession>
<dbReference type="Gene3D" id="3.30.920.10">
    <property type="entry name" value="Frataxin/CyaY"/>
    <property type="match status" value="1"/>
</dbReference>
<evidence type="ECO:0000313" key="14">
    <source>
        <dbReference type="Proteomes" id="UP001180020"/>
    </source>
</evidence>
<comment type="caution">
    <text evidence="13">The sequence shown here is derived from an EMBL/GenBank/DDBJ whole genome shotgun (WGS) entry which is preliminary data.</text>
</comment>
<evidence type="ECO:0000256" key="10">
    <source>
        <dbReference type="ARBA" id="ARBA00023065"/>
    </source>
</evidence>
<dbReference type="PANTHER" id="PTHR16821:SF2">
    <property type="entry name" value="FRATAXIN, MITOCHONDRIAL"/>
    <property type="match status" value="1"/>
</dbReference>
<keyword evidence="10" id="KW-0406">Ion transport</keyword>
<keyword evidence="9" id="KW-0408">Iron</keyword>
<dbReference type="PANTHER" id="PTHR16821">
    <property type="entry name" value="FRATAXIN"/>
    <property type="match status" value="1"/>
</dbReference>
<keyword evidence="11" id="KW-0496">Mitochondrion</keyword>
<dbReference type="NCBIfam" id="TIGR03422">
    <property type="entry name" value="mito_frataxin"/>
    <property type="match status" value="1"/>
</dbReference>
<evidence type="ECO:0000256" key="7">
    <source>
        <dbReference type="ARBA" id="ARBA00022946"/>
    </source>
</evidence>
<dbReference type="Pfam" id="PF01491">
    <property type="entry name" value="Frataxin_Cyay"/>
    <property type="match status" value="1"/>
</dbReference>
<organism evidence="13 14">
    <name type="scientific">Acorus calamus</name>
    <name type="common">Sweet flag</name>
    <dbReference type="NCBI Taxonomy" id="4465"/>
    <lineage>
        <taxon>Eukaryota</taxon>
        <taxon>Viridiplantae</taxon>
        <taxon>Streptophyta</taxon>
        <taxon>Embryophyta</taxon>
        <taxon>Tracheophyta</taxon>
        <taxon>Spermatophyta</taxon>
        <taxon>Magnoliopsida</taxon>
        <taxon>Liliopsida</taxon>
        <taxon>Acoraceae</taxon>
        <taxon>Acorus</taxon>
    </lineage>
</organism>
<keyword evidence="4" id="KW-0409">Iron storage</keyword>
<dbReference type="GO" id="GO:0008198">
    <property type="term" value="F:ferrous iron binding"/>
    <property type="evidence" value="ECO:0007669"/>
    <property type="project" value="TreeGrafter"/>
</dbReference>
<evidence type="ECO:0000256" key="12">
    <source>
        <dbReference type="ARBA" id="ARBA00047990"/>
    </source>
</evidence>
<keyword evidence="7" id="KW-0809">Transit peptide</keyword>
<dbReference type="EC" id="1.16.3.1" evidence="3"/>
<dbReference type="PROSITE" id="PS50810">
    <property type="entry name" value="FRATAXIN_2"/>
    <property type="match status" value="1"/>
</dbReference>
<evidence type="ECO:0000256" key="6">
    <source>
        <dbReference type="ARBA" id="ARBA00022496"/>
    </source>
</evidence>
<evidence type="ECO:0000256" key="2">
    <source>
        <dbReference type="ARBA" id="ARBA00008183"/>
    </source>
</evidence>
<evidence type="ECO:0000256" key="9">
    <source>
        <dbReference type="ARBA" id="ARBA00023004"/>
    </source>
</evidence>
<dbReference type="InterPro" id="IPR002908">
    <property type="entry name" value="Frataxin/CyaY"/>
</dbReference>
<dbReference type="SMART" id="SM01219">
    <property type="entry name" value="Frataxin_Cyay"/>
    <property type="match status" value="1"/>
</dbReference>
<evidence type="ECO:0000256" key="11">
    <source>
        <dbReference type="ARBA" id="ARBA00023128"/>
    </source>
</evidence>
<dbReference type="GO" id="GO:0004322">
    <property type="term" value="F:ferroxidase activity"/>
    <property type="evidence" value="ECO:0007669"/>
    <property type="project" value="UniProtKB-EC"/>
</dbReference>
<dbReference type="FunFam" id="3.30.920.10:FF:000003">
    <property type="entry name" value="Frataxin, mitochondrial"/>
    <property type="match status" value="1"/>
</dbReference>
<keyword evidence="14" id="KW-1185">Reference proteome</keyword>
<dbReference type="GO" id="GO:0006879">
    <property type="term" value="P:intracellular iron ion homeostasis"/>
    <property type="evidence" value="ECO:0007669"/>
    <property type="project" value="UniProtKB-KW"/>
</dbReference>
<comment type="similarity">
    <text evidence="2">Belongs to the frataxin family.</text>
</comment>
<keyword evidence="5" id="KW-0813">Transport</keyword>
<dbReference type="PRINTS" id="PR00904">
    <property type="entry name" value="FRATAXIN"/>
</dbReference>
<comment type="subcellular location">
    <subcellularLocation>
        <location evidence="1">Mitochondrion</location>
    </subcellularLocation>
</comment>
<dbReference type="EMBL" id="JAUJYO010000021">
    <property type="protein sequence ID" value="KAK1284627.1"/>
    <property type="molecule type" value="Genomic_DNA"/>
</dbReference>
<reference evidence="13" key="1">
    <citation type="journal article" date="2023" name="Nat. Commun.">
        <title>Diploid and tetraploid genomes of Acorus and the evolution of monocots.</title>
        <authorList>
            <person name="Ma L."/>
            <person name="Liu K.W."/>
            <person name="Li Z."/>
            <person name="Hsiao Y.Y."/>
            <person name="Qi Y."/>
            <person name="Fu T."/>
            <person name="Tang G.D."/>
            <person name="Zhang D."/>
            <person name="Sun W.H."/>
            <person name="Liu D.K."/>
            <person name="Li Y."/>
            <person name="Chen G.Z."/>
            <person name="Liu X.D."/>
            <person name="Liao X.Y."/>
            <person name="Jiang Y.T."/>
            <person name="Yu X."/>
            <person name="Hao Y."/>
            <person name="Huang J."/>
            <person name="Zhao X.W."/>
            <person name="Ke S."/>
            <person name="Chen Y.Y."/>
            <person name="Wu W.L."/>
            <person name="Hsu J.L."/>
            <person name="Lin Y.F."/>
            <person name="Huang M.D."/>
            <person name="Li C.Y."/>
            <person name="Huang L."/>
            <person name="Wang Z.W."/>
            <person name="Zhao X."/>
            <person name="Zhong W.Y."/>
            <person name="Peng D.H."/>
            <person name="Ahmad S."/>
            <person name="Lan S."/>
            <person name="Zhang J.S."/>
            <person name="Tsai W.C."/>
            <person name="Van de Peer Y."/>
            <person name="Liu Z.J."/>
        </authorList>
    </citation>
    <scope>NUCLEOTIDE SEQUENCE</scope>
    <source>
        <strain evidence="13">CP</strain>
    </source>
</reference>
<dbReference type="NCBIfam" id="TIGR03421">
    <property type="entry name" value="FeS_CyaY"/>
    <property type="match status" value="1"/>
</dbReference>